<keyword evidence="2" id="KW-1185">Reference proteome</keyword>
<organism evidence="1 2">
    <name type="scientific">Coemansia nantahalensis</name>
    <dbReference type="NCBI Taxonomy" id="2789366"/>
    <lineage>
        <taxon>Eukaryota</taxon>
        <taxon>Fungi</taxon>
        <taxon>Fungi incertae sedis</taxon>
        <taxon>Zoopagomycota</taxon>
        <taxon>Kickxellomycotina</taxon>
        <taxon>Kickxellomycetes</taxon>
        <taxon>Kickxellales</taxon>
        <taxon>Kickxellaceae</taxon>
        <taxon>Coemansia</taxon>
    </lineage>
</organism>
<proteinExistence type="predicted"/>
<reference evidence="1" key="1">
    <citation type="submission" date="2022-07" db="EMBL/GenBank/DDBJ databases">
        <title>Phylogenomic reconstructions and comparative analyses of Kickxellomycotina fungi.</title>
        <authorList>
            <person name="Reynolds N.K."/>
            <person name="Stajich J.E."/>
            <person name="Barry K."/>
            <person name="Grigoriev I.V."/>
            <person name="Crous P."/>
            <person name="Smith M.E."/>
        </authorList>
    </citation>
    <scope>NUCLEOTIDE SEQUENCE</scope>
    <source>
        <strain evidence="1">CBS 109366</strain>
    </source>
</reference>
<comment type="caution">
    <text evidence="1">The sequence shown here is derived from an EMBL/GenBank/DDBJ whole genome shotgun (WGS) entry which is preliminary data.</text>
</comment>
<name>A0ACC1K198_9FUNG</name>
<feature type="non-terminal residue" evidence="1">
    <location>
        <position position="1"/>
    </location>
</feature>
<gene>
    <name evidence="1" type="ORF">IWQ57_002349</name>
</gene>
<protein>
    <submittedName>
        <fullName evidence="1">Uncharacterized protein</fullName>
    </submittedName>
</protein>
<sequence>YRSFAGGKGRYTQELFIELFDTDLVTLPAALPQWFIDERQMWEQEQRARFAELHAPLLPPGNAAT</sequence>
<dbReference type="EMBL" id="JANBUJ010000592">
    <property type="protein sequence ID" value="KAJ2771125.1"/>
    <property type="molecule type" value="Genomic_DNA"/>
</dbReference>
<dbReference type="Proteomes" id="UP001140234">
    <property type="component" value="Unassembled WGS sequence"/>
</dbReference>
<accession>A0ACC1K198</accession>
<evidence type="ECO:0000313" key="2">
    <source>
        <dbReference type="Proteomes" id="UP001140234"/>
    </source>
</evidence>
<evidence type="ECO:0000313" key="1">
    <source>
        <dbReference type="EMBL" id="KAJ2771125.1"/>
    </source>
</evidence>